<dbReference type="Pfam" id="PF01571">
    <property type="entry name" value="GCV_T"/>
    <property type="match status" value="1"/>
</dbReference>
<protein>
    <submittedName>
        <fullName evidence="4">Folate-binding protein</fullName>
    </submittedName>
</protein>
<dbReference type="InterPro" id="IPR057460">
    <property type="entry name" value="CAF17_C"/>
</dbReference>
<dbReference type="NCBIfam" id="TIGR03317">
    <property type="entry name" value="ygfZ_signature"/>
    <property type="match status" value="1"/>
</dbReference>
<evidence type="ECO:0000259" key="2">
    <source>
        <dbReference type="Pfam" id="PF01571"/>
    </source>
</evidence>
<comment type="caution">
    <text evidence="4">The sequence shown here is derived from an EMBL/GenBank/DDBJ whole genome shotgun (WGS) entry which is preliminary data.</text>
</comment>
<accession>A0AA41Z1G2</accession>
<dbReference type="InterPro" id="IPR017703">
    <property type="entry name" value="YgfZ/GCV_T_CS"/>
</dbReference>
<dbReference type="RefSeq" id="WP_282587609.1">
    <property type="nucleotide sequence ID" value="NZ_JAMOIM010000023.1"/>
</dbReference>
<dbReference type="InterPro" id="IPR006222">
    <property type="entry name" value="GCVT_N"/>
</dbReference>
<evidence type="ECO:0000259" key="3">
    <source>
        <dbReference type="Pfam" id="PF25455"/>
    </source>
</evidence>
<feature type="domain" description="CAF17 C-terminal" evidence="3">
    <location>
        <begin position="209"/>
        <end position="277"/>
    </location>
</feature>
<feature type="domain" description="GCVT N-terminal" evidence="2">
    <location>
        <begin position="12"/>
        <end position="104"/>
    </location>
</feature>
<proteinExistence type="predicted"/>
<dbReference type="Gene3D" id="3.30.1360.120">
    <property type="entry name" value="Probable tRNA modification gtpase trme, domain 1"/>
    <property type="match status" value="2"/>
</dbReference>
<dbReference type="AlphaFoldDB" id="A0AA41Z1G2"/>
<dbReference type="InterPro" id="IPR045179">
    <property type="entry name" value="YgfZ/GcvT"/>
</dbReference>
<evidence type="ECO:0000313" key="4">
    <source>
        <dbReference type="EMBL" id="MCW6511231.1"/>
    </source>
</evidence>
<evidence type="ECO:0000256" key="1">
    <source>
        <dbReference type="ARBA" id="ARBA00022946"/>
    </source>
</evidence>
<keyword evidence="5" id="KW-1185">Reference proteome</keyword>
<reference evidence="4" key="1">
    <citation type="submission" date="2022-05" db="EMBL/GenBank/DDBJ databases">
        <authorList>
            <person name="Pankratov T."/>
        </authorList>
    </citation>
    <scope>NUCLEOTIDE SEQUENCE</scope>
    <source>
        <strain evidence="4">BP6-180914</strain>
    </source>
</reference>
<dbReference type="EMBL" id="JAMOIM010000023">
    <property type="protein sequence ID" value="MCW6511231.1"/>
    <property type="molecule type" value="Genomic_DNA"/>
</dbReference>
<dbReference type="PANTHER" id="PTHR22602">
    <property type="entry name" value="TRANSFERASE CAF17, MITOCHONDRIAL-RELATED"/>
    <property type="match status" value="1"/>
</dbReference>
<sequence>MESGASTDRRGVVEVSGPEARDFLQRLVTNDVEKLTSGQACYAALLTPQGKIIVDFMVVAAPEPDLHERFLLDCPAVLAPDLARRLTLYKLRAKVTIADRSGQLGASPLVGDIAPTGTGVVIYADPRSANLGNRAVGPSDLIMSLAPAPADYRTRRILAVVPEGGLDFTYGDSFPHEANLDRLYGVDFTKGCYVGQEVVSRMQHRSTTRKRVTPVHFPDAPPKPGSEILAGDLPIGTVGTVEGGRGLAMLRLDRVADATATGTAITAAGQMVEVDRP</sequence>
<gene>
    <name evidence="4" type="ORF">M8523_24845</name>
</gene>
<dbReference type="SUPFAM" id="SSF103025">
    <property type="entry name" value="Folate-binding domain"/>
    <property type="match status" value="1"/>
</dbReference>
<name>A0AA41Z1G2_9HYPH</name>
<keyword evidence="1" id="KW-0809">Transit peptide</keyword>
<dbReference type="InterPro" id="IPR027266">
    <property type="entry name" value="TrmE/GcvT-like"/>
</dbReference>
<dbReference type="PANTHER" id="PTHR22602:SF0">
    <property type="entry name" value="TRANSFERASE CAF17, MITOCHONDRIAL-RELATED"/>
    <property type="match status" value="1"/>
</dbReference>
<dbReference type="PIRSF" id="PIRSF006487">
    <property type="entry name" value="GcvT"/>
    <property type="match status" value="1"/>
</dbReference>
<evidence type="ECO:0000313" key="5">
    <source>
        <dbReference type="Proteomes" id="UP001165667"/>
    </source>
</evidence>
<dbReference type="Pfam" id="PF25455">
    <property type="entry name" value="Beta-barrel_CAF17_C"/>
    <property type="match status" value="1"/>
</dbReference>
<organism evidence="4 5">
    <name type="scientific">Lichenifustis flavocetrariae</name>
    <dbReference type="NCBI Taxonomy" id="2949735"/>
    <lineage>
        <taxon>Bacteria</taxon>
        <taxon>Pseudomonadati</taxon>
        <taxon>Pseudomonadota</taxon>
        <taxon>Alphaproteobacteria</taxon>
        <taxon>Hyphomicrobiales</taxon>
        <taxon>Lichenihabitantaceae</taxon>
        <taxon>Lichenifustis</taxon>
    </lineage>
</organism>
<dbReference type="GO" id="GO:0016226">
    <property type="term" value="P:iron-sulfur cluster assembly"/>
    <property type="evidence" value="ECO:0007669"/>
    <property type="project" value="TreeGrafter"/>
</dbReference>
<dbReference type="Proteomes" id="UP001165667">
    <property type="component" value="Unassembled WGS sequence"/>
</dbReference>